<evidence type="ECO:0000259" key="7">
    <source>
        <dbReference type="PROSITE" id="PS50110"/>
    </source>
</evidence>
<dbReference type="InterPro" id="IPR011006">
    <property type="entry name" value="CheY-like_superfamily"/>
</dbReference>
<keyword evidence="2" id="KW-0902">Two-component regulatory system</keyword>
<dbReference type="Gene3D" id="3.40.50.2300">
    <property type="match status" value="1"/>
</dbReference>
<keyword evidence="4" id="KW-0238">DNA-binding</keyword>
<dbReference type="PANTHER" id="PTHR48111">
    <property type="entry name" value="REGULATOR OF RPOS"/>
    <property type="match status" value="1"/>
</dbReference>
<dbReference type="Pfam" id="PF00072">
    <property type="entry name" value="Response_reg"/>
    <property type="match status" value="1"/>
</dbReference>
<accession>A0A2N8L0S4</accession>
<dbReference type="PANTHER" id="PTHR48111:SF1">
    <property type="entry name" value="TWO-COMPONENT RESPONSE REGULATOR ORR33"/>
    <property type="match status" value="1"/>
</dbReference>
<dbReference type="InterPro" id="IPR001789">
    <property type="entry name" value="Sig_transdc_resp-reg_receiver"/>
</dbReference>
<dbReference type="GO" id="GO:0006355">
    <property type="term" value="P:regulation of DNA-templated transcription"/>
    <property type="evidence" value="ECO:0007669"/>
    <property type="project" value="TreeGrafter"/>
</dbReference>
<dbReference type="EMBL" id="POSP01000003">
    <property type="protein sequence ID" value="PND39294.1"/>
    <property type="molecule type" value="Genomic_DNA"/>
</dbReference>
<dbReference type="PROSITE" id="PS50110">
    <property type="entry name" value="RESPONSE_REGULATORY"/>
    <property type="match status" value="1"/>
</dbReference>
<evidence type="ECO:0000313" key="9">
    <source>
        <dbReference type="Proteomes" id="UP000235916"/>
    </source>
</evidence>
<evidence type="ECO:0000256" key="6">
    <source>
        <dbReference type="PROSITE-ProRule" id="PRU00169"/>
    </source>
</evidence>
<feature type="modified residue" description="4-aspartylphosphate" evidence="6">
    <location>
        <position position="79"/>
    </location>
</feature>
<name>A0A2N8L0S4_9BURK</name>
<organism evidence="8 9">
    <name type="scientific">Kinneretia aquatilis</name>
    <dbReference type="NCBI Taxonomy" id="2070761"/>
    <lineage>
        <taxon>Bacteria</taxon>
        <taxon>Pseudomonadati</taxon>
        <taxon>Pseudomonadota</taxon>
        <taxon>Betaproteobacteria</taxon>
        <taxon>Burkholderiales</taxon>
        <taxon>Sphaerotilaceae</taxon>
        <taxon>Roseateles</taxon>
    </lineage>
</organism>
<sequence>MLRRAQHAQSELRPDMEQFARGVLTMTVRSHVLLVDDDELTLQMLEATLEADFKVSQVSSGAEALSRCDSDPPDLIVLDVDMPEMDGYETCRRLKDNFSTADIPVIFHSARTSIDERLQGYAAGGADYLPKPFDAPELLAKINLVLAHRDRQRELSGQLDEVMNAVLSSADMVGEAGVVLEFQRALVGCADNAAVARAILDALHRYSLDGCVRIRGGGEVYSGNARGPCSALENSILDHLQAQTEGQRIRPFGHHTGFSYDRVVLFVRDLRMDRGADMDRAESERMGRAIDNVALLVEGAVQRVGALESLVATRDLADVRHLVSMTRNALTDISARNQAQQREVKQVFDSLNAEVENSFLHLGLTQSQEDHLSSIIKQHLEAALAVLGKSQEVEAFLGRVIHKLGQAAN</sequence>
<protein>
    <recommendedName>
        <fullName evidence="7">Response regulatory domain-containing protein</fullName>
    </recommendedName>
</protein>
<feature type="domain" description="Response regulatory" evidence="7">
    <location>
        <begin position="31"/>
        <end position="146"/>
    </location>
</feature>
<dbReference type="OrthoDB" id="8585266at2"/>
<dbReference type="GO" id="GO:0000976">
    <property type="term" value="F:transcription cis-regulatory region binding"/>
    <property type="evidence" value="ECO:0007669"/>
    <property type="project" value="TreeGrafter"/>
</dbReference>
<dbReference type="SMART" id="SM00448">
    <property type="entry name" value="REC"/>
    <property type="match status" value="1"/>
</dbReference>
<gene>
    <name evidence="8" type="ORF">C1O66_18345</name>
</gene>
<dbReference type="Proteomes" id="UP000235916">
    <property type="component" value="Unassembled WGS sequence"/>
</dbReference>
<keyword evidence="5" id="KW-0804">Transcription</keyword>
<dbReference type="AlphaFoldDB" id="A0A2N8L0S4"/>
<dbReference type="GO" id="GO:0005829">
    <property type="term" value="C:cytosol"/>
    <property type="evidence" value="ECO:0007669"/>
    <property type="project" value="TreeGrafter"/>
</dbReference>
<evidence type="ECO:0000256" key="3">
    <source>
        <dbReference type="ARBA" id="ARBA00023015"/>
    </source>
</evidence>
<keyword evidence="1 6" id="KW-0597">Phosphoprotein</keyword>
<evidence type="ECO:0000313" key="8">
    <source>
        <dbReference type="EMBL" id="PND39294.1"/>
    </source>
</evidence>
<evidence type="ECO:0000256" key="4">
    <source>
        <dbReference type="ARBA" id="ARBA00023125"/>
    </source>
</evidence>
<dbReference type="GO" id="GO:0032993">
    <property type="term" value="C:protein-DNA complex"/>
    <property type="evidence" value="ECO:0007669"/>
    <property type="project" value="TreeGrafter"/>
</dbReference>
<evidence type="ECO:0000256" key="1">
    <source>
        <dbReference type="ARBA" id="ARBA00022553"/>
    </source>
</evidence>
<dbReference type="SUPFAM" id="SSF52172">
    <property type="entry name" value="CheY-like"/>
    <property type="match status" value="1"/>
</dbReference>
<keyword evidence="3" id="KW-0805">Transcription regulation</keyword>
<evidence type="ECO:0000256" key="5">
    <source>
        <dbReference type="ARBA" id="ARBA00023163"/>
    </source>
</evidence>
<proteinExistence type="predicted"/>
<evidence type="ECO:0000256" key="2">
    <source>
        <dbReference type="ARBA" id="ARBA00023012"/>
    </source>
</evidence>
<comment type="caution">
    <text evidence="8">The sequence shown here is derived from an EMBL/GenBank/DDBJ whole genome shotgun (WGS) entry which is preliminary data.</text>
</comment>
<dbReference type="GO" id="GO:0000156">
    <property type="term" value="F:phosphorelay response regulator activity"/>
    <property type="evidence" value="ECO:0007669"/>
    <property type="project" value="TreeGrafter"/>
</dbReference>
<reference evidence="8 9" key="1">
    <citation type="submission" date="2018-01" db="EMBL/GenBank/DDBJ databases">
        <title>Draft genome sequence of Paucibacter aquatile CR182 isolated from freshwater of the Nakdong River.</title>
        <authorList>
            <person name="Choi A."/>
            <person name="Chung E.J."/>
        </authorList>
    </citation>
    <scope>NUCLEOTIDE SEQUENCE [LARGE SCALE GENOMIC DNA]</scope>
    <source>
        <strain evidence="8 9">CR182</strain>
    </source>
</reference>
<dbReference type="InterPro" id="IPR039420">
    <property type="entry name" value="WalR-like"/>
</dbReference>
<keyword evidence="9" id="KW-1185">Reference proteome</keyword>